<dbReference type="GO" id="GO:0016853">
    <property type="term" value="F:isomerase activity"/>
    <property type="evidence" value="ECO:0007669"/>
    <property type="project" value="UniProtKB-KW"/>
</dbReference>
<dbReference type="EMBL" id="BONX01000006">
    <property type="protein sequence ID" value="GIG94530.1"/>
    <property type="molecule type" value="Genomic_DNA"/>
</dbReference>
<dbReference type="RefSeq" id="WP_203856188.1">
    <property type="nucleotide sequence ID" value="NZ_BAAAZQ010000005.1"/>
</dbReference>
<reference evidence="2 3" key="1">
    <citation type="submission" date="2021-01" db="EMBL/GenBank/DDBJ databases">
        <title>Whole genome shotgun sequence of Plantactinospora mayteni NBRC 109088.</title>
        <authorList>
            <person name="Komaki H."/>
            <person name="Tamura T."/>
        </authorList>
    </citation>
    <scope>NUCLEOTIDE SEQUENCE [LARGE SCALE GENOMIC DNA]</scope>
    <source>
        <strain evidence="2 3">NBRC 109088</strain>
    </source>
</reference>
<sequence>MLGINLCFAVKRYLEPHAWARFVREDLGLSVVQFTFDLADPWWPADDRARIVEQVRKAADDWQLTIHSAFVGLAHYVPAGLLDPDPDARRLAITWWTRAAFMAGELGATAVGGPLGTMSVRDAADFVHREQRYRDLLDALDVIGGQVRQAGLDHLLIEPTPIAREIPHNVAQCKQLAADLHERGVPFGFAVDTGHTVYEPLYGPNANVGDWLDALASDTKLIHLDNTDRQGDPHWGWPHERGRFDVADFAARLDVAGLADIPVMLEIYPRFEDDDDQVRATLLSSVAHCTPYIPA</sequence>
<dbReference type="Proteomes" id="UP000621500">
    <property type="component" value="Unassembled WGS sequence"/>
</dbReference>
<dbReference type="InterPro" id="IPR036237">
    <property type="entry name" value="Xyl_isomerase-like_sf"/>
</dbReference>
<keyword evidence="3" id="KW-1185">Reference proteome</keyword>
<evidence type="ECO:0000313" key="3">
    <source>
        <dbReference type="Proteomes" id="UP000621500"/>
    </source>
</evidence>
<dbReference type="SUPFAM" id="SSF51658">
    <property type="entry name" value="Xylose isomerase-like"/>
    <property type="match status" value="1"/>
</dbReference>
<dbReference type="Gene3D" id="3.20.20.150">
    <property type="entry name" value="Divalent-metal-dependent TIM barrel enzymes"/>
    <property type="match status" value="1"/>
</dbReference>
<evidence type="ECO:0000313" key="2">
    <source>
        <dbReference type="EMBL" id="GIG94530.1"/>
    </source>
</evidence>
<comment type="caution">
    <text evidence="2">The sequence shown here is derived from an EMBL/GenBank/DDBJ whole genome shotgun (WGS) entry which is preliminary data.</text>
</comment>
<protein>
    <submittedName>
        <fullName evidence="2">Xylose isomerase</fullName>
    </submittedName>
</protein>
<accession>A0ABQ4EII6</accession>
<name>A0ABQ4EII6_9ACTN</name>
<proteinExistence type="predicted"/>
<dbReference type="InterPro" id="IPR013022">
    <property type="entry name" value="Xyl_isomerase-like_TIM-brl"/>
</dbReference>
<keyword evidence="2" id="KW-0413">Isomerase</keyword>
<evidence type="ECO:0000259" key="1">
    <source>
        <dbReference type="Pfam" id="PF01261"/>
    </source>
</evidence>
<feature type="domain" description="Xylose isomerase-like TIM barrel" evidence="1">
    <location>
        <begin position="26"/>
        <end position="269"/>
    </location>
</feature>
<dbReference type="Pfam" id="PF01261">
    <property type="entry name" value="AP_endonuc_2"/>
    <property type="match status" value="1"/>
</dbReference>
<organism evidence="2 3">
    <name type="scientific">Plantactinospora mayteni</name>
    <dbReference type="NCBI Taxonomy" id="566021"/>
    <lineage>
        <taxon>Bacteria</taxon>
        <taxon>Bacillati</taxon>
        <taxon>Actinomycetota</taxon>
        <taxon>Actinomycetes</taxon>
        <taxon>Micromonosporales</taxon>
        <taxon>Micromonosporaceae</taxon>
        <taxon>Plantactinospora</taxon>
    </lineage>
</organism>
<gene>
    <name evidence="2" type="ORF">Pma05_11030</name>
</gene>